<gene>
    <name evidence="6" type="ORF">NGM99_05935</name>
</gene>
<dbReference type="PANTHER" id="PTHR30024:SF47">
    <property type="entry name" value="TAURINE-BINDING PERIPLASMIC PROTEIN"/>
    <property type="match status" value="1"/>
</dbReference>
<keyword evidence="7" id="KW-1185">Reference proteome</keyword>
<evidence type="ECO:0000256" key="2">
    <source>
        <dbReference type="ARBA" id="ARBA00010742"/>
    </source>
</evidence>
<comment type="similarity">
    <text evidence="2">Belongs to the bacterial solute-binding protein SsuA/TauA family.</text>
</comment>
<dbReference type="Pfam" id="PF09084">
    <property type="entry name" value="NMT1"/>
    <property type="match status" value="1"/>
</dbReference>
<sequence>MYSSRGFRRGLAIGLVGAAISSVAAAQEQKTISMIYFNGSSEALEVGILMDEGIFEKNGLKPEFAQATSGPAITSALASGSVQFGPGYPALYLPALKQNRALRVAGPFAESGFYNIIAQKEIELADPGVGVNENSLENVKSMMGKTVGVTALGAQTQVFVQLLAQQGGLDYKEITFVPTGGAASALAAFKNKQVDFLVTWIPEDGLLAEQGIEYQTAVNANSGPDNSFGLINGLWLVNSDFADENPDIAHAFCKATIELRQFVQDPQNKERVLEIMQKHQGLDRKGAEIVYENWRYVYEPIEVNYVSENLWREQSRYLTGTKDEGYVPEYGNYISNDCMKLGQQAMKQ</sequence>
<feature type="signal peptide" evidence="4">
    <location>
        <begin position="1"/>
        <end position="26"/>
    </location>
</feature>
<protein>
    <submittedName>
        <fullName evidence="6">ABC transporter substrate-binding protein</fullName>
    </submittedName>
</protein>
<dbReference type="PANTHER" id="PTHR30024">
    <property type="entry name" value="ALIPHATIC SULFONATES-BINDING PROTEIN-RELATED"/>
    <property type="match status" value="1"/>
</dbReference>
<comment type="caution">
    <text evidence="6">The sequence shown here is derived from an EMBL/GenBank/DDBJ whole genome shotgun (WGS) entry which is preliminary data.</text>
</comment>
<reference evidence="6 7" key="1">
    <citation type="submission" date="2022-06" db="EMBL/GenBank/DDBJ databases">
        <title>Mesorhizobium sp. strain RP14 Genome sequencing and assembly.</title>
        <authorList>
            <person name="Kim I."/>
        </authorList>
    </citation>
    <scope>NUCLEOTIDE SEQUENCE [LARGE SCALE GENOMIC DNA]</scope>
    <source>
        <strain evidence="7">RP14(2022)</strain>
    </source>
</reference>
<evidence type="ECO:0000259" key="5">
    <source>
        <dbReference type="Pfam" id="PF09084"/>
    </source>
</evidence>
<name>A0ABT1C3F9_9HYPH</name>
<dbReference type="Gene3D" id="3.40.190.10">
    <property type="entry name" value="Periplasmic binding protein-like II"/>
    <property type="match status" value="2"/>
</dbReference>
<organism evidence="6 7">
    <name type="scientific">Mesorhizobium liriopis</name>
    <dbReference type="NCBI Taxonomy" id="2953882"/>
    <lineage>
        <taxon>Bacteria</taxon>
        <taxon>Pseudomonadati</taxon>
        <taxon>Pseudomonadota</taxon>
        <taxon>Alphaproteobacteria</taxon>
        <taxon>Hyphomicrobiales</taxon>
        <taxon>Phyllobacteriaceae</taxon>
        <taxon>Mesorhizobium</taxon>
    </lineage>
</organism>
<feature type="chain" id="PRO_5046546284" evidence="4">
    <location>
        <begin position="27"/>
        <end position="348"/>
    </location>
</feature>
<accession>A0ABT1C3F9</accession>
<evidence type="ECO:0000256" key="1">
    <source>
        <dbReference type="ARBA" id="ARBA00004418"/>
    </source>
</evidence>
<comment type="subcellular location">
    <subcellularLocation>
        <location evidence="1">Periplasm</location>
    </subcellularLocation>
</comment>
<evidence type="ECO:0000313" key="7">
    <source>
        <dbReference type="Proteomes" id="UP001205906"/>
    </source>
</evidence>
<keyword evidence="3 4" id="KW-0732">Signal</keyword>
<evidence type="ECO:0000256" key="3">
    <source>
        <dbReference type="ARBA" id="ARBA00022729"/>
    </source>
</evidence>
<dbReference type="RefSeq" id="WP_252817052.1">
    <property type="nucleotide sequence ID" value="NZ_JAMXQS010000003.1"/>
</dbReference>
<evidence type="ECO:0000256" key="4">
    <source>
        <dbReference type="SAM" id="SignalP"/>
    </source>
</evidence>
<dbReference type="Proteomes" id="UP001205906">
    <property type="component" value="Unassembled WGS sequence"/>
</dbReference>
<evidence type="ECO:0000313" key="6">
    <source>
        <dbReference type="EMBL" id="MCO6049327.1"/>
    </source>
</evidence>
<dbReference type="InterPro" id="IPR015168">
    <property type="entry name" value="SsuA/THI5"/>
</dbReference>
<feature type="domain" description="SsuA/THI5-like" evidence="5">
    <location>
        <begin position="52"/>
        <end position="257"/>
    </location>
</feature>
<dbReference type="SUPFAM" id="SSF53850">
    <property type="entry name" value="Periplasmic binding protein-like II"/>
    <property type="match status" value="1"/>
</dbReference>
<dbReference type="EMBL" id="JAMXQS010000003">
    <property type="protein sequence ID" value="MCO6049327.1"/>
    <property type="molecule type" value="Genomic_DNA"/>
</dbReference>
<proteinExistence type="inferred from homology"/>